<feature type="compositionally biased region" description="Basic and acidic residues" evidence="1">
    <location>
        <begin position="144"/>
        <end position="165"/>
    </location>
</feature>
<feature type="compositionally biased region" description="Basic and acidic residues" evidence="1">
    <location>
        <begin position="101"/>
        <end position="121"/>
    </location>
</feature>
<dbReference type="InParanoid" id="A0A286U782"/>
<evidence type="ECO:0000256" key="1">
    <source>
        <dbReference type="SAM" id="MobiDB-lite"/>
    </source>
</evidence>
<dbReference type="EMBL" id="NBII01000010">
    <property type="protein sequence ID" value="PAV15422.1"/>
    <property type="molecule type" value="Genomic_DNA"/>
</dbReference>
<comment type="caution">
    <text evidence="2">The sequence shown here is derived from an EMBL/GenBank/DDBJ whole genome shotgun (WGS) entry which is preliminary data.</text>
</comment>
<feature type="region of interest" description="Disordered" evidence="1">
    <location>
        <begin position="91"/>
        <end position="174"/>
    </location>
</feature>
<gene>
    <name evidence="2" type="ORF">PNOK_0918600</name>
</gene>
<evidence type="ECO:0000313" key="2">
    <source>
        <dbReference type="EMBL" id="PAV15422.1"/>
    </source>
</evidence>
<feature type="compositionally biased region" description="Polar residues" evidence="1">
    <location>
        <begin position="122"/>
        <end position="135"/>
    </location>
</feature>
<keyword evidence="3" id="KW-1185">Reference proteome</keyword>
<protein>
    <submittedName>
        <fullName evidence="2">Uncharacterized protein</fullName>
    </submittedName>
</protein>
<sequence>MRDRSEKKLRNSGREHDYALHPARSEKTKGFRARIVSHHRSPSTNSHLSRHTSSQIRWLFLPLTRNSHRGRKVKNPYRSITSKLIQTPIRTMATTGDYSENEDRDKEIASSGLNKEEEIREQSITNDSSDSTLPVQPSDICDNDQTKIDNVNKEVEGEEKLRKSDDGEEEVVQTGGETLNPVASLTETHEVEYLPKGKIKNMTIVKPPKPK</sequence>
<feature type="region of interest" description="Disordered" evidence="1">
    <location>
        <begin position="1"/>
        <end position="27"/>
    </location>
</feature>
<name>A0A286U782_9AGAM</name>
<organism evidence="2 3">
    <name type="scientific">Pyrrhoderma noxium</name>
    <dbReference type="NCBI Taxonomy" id="2282107"/>
    <lineage>
        <taxon>Eukaryota</taxon>
        <taxon>Fungi</taxon>
        <taxon>Dikarya</taxon>
        <taxon>Basidiomycota</taxon>
        <taxon>Agaricomycotina</taxon>
        <taxon>Agaricomycetes</taxon>
        <taxon>Hymenochaetales</taxon>
        <taxon>Hymenochaetaceae</taxon>
        <taxon>Pyrrhoderma</taxon>
    </lineage>
</organism>
<dbReference type="AlphaFoldDB" id="A0A286U782"/>
<evidence type="ECO:0000313" key="3">
    <source>
        <dbReference type="Proteomes" id="UP000217199"/>
    </source>
</evidence>
<dbReference type="Proteomes" id="UP000217199">
    <property type="component" value="Unassembled WGS sequence"/>
</dbReference>
<proteinExistence type="predicted"/>
<accession>A0A286U782</accession>
<reference evidence="2 3" key="1">
    <citation type="journal article" date="2017" name="Mol. Ecol.">
        <title>Comparative and population genomic landscape of Phellinus noxius: A hypervariable fungus causing root rot in trees.</title>
        <authorList>
            <person name="Chung C.L."/>
            <person name="Lee T.J."/>
            <person name="Akiba M."/>
            <person name="Lee H.H."/>
            <person name="Kuo T.H."/>
            <person name="Liu D."/>
            <person name="Ke H.M."/>
            <person name="Yokoi T."/>
            <person name="Roa M.B."/>
            <person name="Lu M.J."/>
            <person name="Chang Y.Y."/>
            <person name="Ann P.J."/>
            <person name="Tsai J.N."/>
            <person name="Chen C.Y."/>
            <person name="Tzean S.S."/>
            <person name="Ota Y."/>
            <person name="Hattori T."/>
            <person name="Sahashi N."/>
            <person name="Liou R.F."/>
            <person name="Kikuchi T."/>
            <person name="Tsai I.J."/>
        </authorList>
    </citation>
    <scope>NUCLEOTIDE SEQUENCE [LARGE SCALE GENOMIC DNA]</scope>
    <source>
        <strain evidence="2 3">FFPRI411160</strain>
    </source>
</reference>